<evidence type="ECO:0000313" key="2">
    <source>
        <dbReference type="EMBL" id="KAF7346512.1"/>
    </source>
</evidence>
<evidence type="ECO:0000256" key="1">
    <source>
        <dbReference type="SAM" id="Coils"/>
    </source>
</evidence>
<comment type="caution">
    <text evidence="2">The sequence shown here is derived from an EMBL/GenBank/DDBJ whole genome shotgun (WGS) entry which is preliminary data.</text>
</comment>
<keyword evidence="3" id="KW-1185">Reference proteome</keyword>
<dbReference type="AlphaFoldDB" id="A0A8H7CSD5"/>
<dbReference type="PANTHER" id="PTHR38926">
    <property type="entry name" value="F-BOX DOMAIN CONTAINING PROTEIN, EXPRESSED"/>
    <property type="match status" value="1"/>
</dbReference>
<evidence type="ECO:0000313" key="3">
    <source>
        <dbReference type="Proteomes" id="UP000623467"/>
    </source>
</evidence>
<dbReference type="OrthoDB" id="3144494at2759"/>
<dbReference type="PANTHER" id="PTHR38926:SF5">
    <property type="entry name" value="F-BOX AND LEUCINE-RICH REPEAT PROTEIN 6"/>
    <property type="match status" value="1"/>
</dbReference>
<organism evidence="2 3">
    <name type="scientific">Mycena sanguinolenta</name>
    <dbReference type="NCBI Taxonomy" id="230812"/>
    <lineage>
        <taxon>Eukaryota</taxon>
        <taxon>Fungi</taxon>
        <taxon>Dikarya</taxon>
        <taxon>Basidiomycota</taxon>
        <taxon>Agaricomycotina</taxon>
        <taxon>Agaricomycetes</taxon>
        <taxon>Agaricomycetidae</taxon>
        <taxon>Agaricales</taxon>
        <taxon>Marasmiineae</taxon>
        <taxon>Mycenaceae</taxon>
        <taxon>Mycena</taxon>
    </lineage>
</organism>
<dbReference type="InterPro" id="IPR032675">
    <property type="entry name" value="LRR_dom_sf"/>
</dbReference>
<reference evidence="2" key="1">
    <citation type="submission" date="2020-05" db="EMBL/GenBank/DDBJ databases">
        <title>Mycena genomes resolve the evolution of fungal bioluminescence.</title>
        <authorList>
            <person name="Tsai I.J."/>
        </authorList>
    </citation>
    <scope>NUCLEOTIDE SEQUENCE</scope>
    <source>
        <strain evidence="2">160909Yilan</strain>
    </source>
</reference>
<gene>
    <name evidence="2" type="ORF">MSAN_01879300</name>
</gene>
<feature type="coiled-coil region" evidence="1">
    <location>
        <begin position="37"/>
        <end position="64"/>
    </location>
</feature>
<keyword evidence="1" id="KW-0175">Coiled coil</keyword>
<name>A0A8H7CSD5_9AGAR</name>
<accession>A0A8H7CSD5</accession>
<dbReference type="EMBL" id="JACAZH010000019">
    <property type="protein sequence ID" value="KAF7346512.1"/>
    <property type="molecule type" value="Genomic_DNA"/>
</dbReference>
<dbReference type="Proteomes" id="UP000623467">
    <property type="component" value="Unassembled WGS sequence"/>
</dbReference>
<dbReference type="Gene3D" id="1.20.1280.50">
    <property type="match status" value="1"/>
</dbReference>
<sequence length="519" mass="58629">MSLSDSPFTNRLNTNYVPSPAEILQIRALLAEPLEEIAHIDARIEELELALAQLKAKRASLQRPIDAHRALTSPMRFIPHDVLLEIFSACLPSEHNALIGPAEAPLLLGRICRHWRSIAYSAPMLWSSIHIPPLADLSMPPNILSGLQRLVETWFERSGACPLSVSFFEFMNYPESNPKFEKHLLAPQILAASQRLHCLSLTGDAQLLRPILELDPANLPLLKIFRMKTSHNQVPGSTKILELPTLENVALSISIDPLSLPLPWLKLRILRLECYSRWTPNGSEGGLDFDGALDVLRRCPNLERCEMRVTKYSQHSDFDPSQIILPQLHTLLFSGWEFQLHKWIDLVAPNLRSLQIGDLNVPSNPNWSSYGHLSADIDFTRFTSMTSLQEFLQSFPTMTHLHLGNSYQPPGNIFPVDDEFIALLGPPHNLCPMLTDFRIMIPLSGGFSDAAVLAFIKARMTLPIPLRRFEVFFNRPMELDVMPELQSFIKEGLQVNLQYAQLRRPFNAREGLDEPGSLD</sequence>
<dbReference type="Gene3D" id="3.80.10.10">
    <property type="entry name" value="Ribonuclease Inhibitor"/>
    <property type="match status" value="1"/>
</dbReference>
<protein>
    <submittedName>
        <fullName evidence="2">F-box domain-containing protein</fullName>
    </submittedName>
</protein>
<proteinExistence type="predicted"/>